<reference evidence="2 3" key="1">
    <citation type="submission" date="2021-12" db="EMBL/GenBank/DDBJ databases">
        <title>Discovery of the Pendulisporaceae a myxobacterial family with distinct sporulation behavior and unique specialized metabolism.</title>
        <authorList>
            <person name="Garcia R."/>
            <person name="Popoff A."/>
            <person name="Bader C.D."/>
            <person name="Loehr J."/>
            <person name="Walesch S."/>
            <person name="Walt C."/>
            <person name="Boldt J."/>
            <person name="Bunk B."/>
            <person name="Haeckl F.J.F.P.J."/>
            <person name="Gunesch A.P."/>
            <person name="Birkelbach J."/>
            <person name="Nuebel U."/>
            <person name="Pietschmann T."/>
            <person name="Bach T."/>
            <person name="Mueller R."/>
        </authorList>
    </citation>
    <scope>NUCLEOTIDE SEQUENCE [LARGE SCALE GENOMIC DNA]</scope>
    <source>
        <strain evidence="2 3">MSr12523</strain>
    </source>
</reference>
<dbReference type="PANTHER" id="PTHR10859:SF91">
    <property type="entry name" value="DOLICHYL-PHOSPHATE BETA-GLUCOSYLTRANSFERASE"/>
    <property type="match status" value="1"/>
</dbReference>
<protein>
    <submittedName>
        <fullName evidence="2">Glycosyltransferase family 2 protein</fullName>
    </submittedName>
</protein>
<proteinExistence type="predicted"/>
<dbReference type="InterPro" id="IPR029044">
    <property type="entry name" value="Nucleotide-diphossugar_trans"/>
</dbReference>
<dbReference type="Proteomes" id="UP001379533">
    <property type="component" value="Chromosome"/>
</dbReference>
<evidence type="ECO:0000313" key="2">
    <source>
        <dbReference type="EMBL" id="WXA93149.1"/>
    </source>
</evidence>
<dbReference type="RefSeq" id="WP_394843746.1">
    <property type="nucleotide sequence ID" value="NZ_CP089982.1"/>
</dbReference>
<organism evidence="2 3">
    <name type="scientific">Pendulispora brunnea</name>
    <dbReference type="NCBI Taxonomy" id="2905690"/>
    <lineage>
        <taxon>Bacteria</taxon>
        <taxon>Pseudomonadati</taxon>
        <taxon>Myxococcota</taxon>
        <taxon>Myxococcia</taxon>
        <taxon>Myxococcales</taxon>
        <taxon>Sorangiineae</taxon>
        <taxon>Pendulisporaceae</taxon>
        <taxon>Pendulispora</taxon>
    </lineage>
</organism>
<sequence>MKACVIIPAYDAAASLASVLEELKRELPEIPPDRLIVVDDGSRDGTVTVAREAGVRVVSHAKNLGKGAALSTGLREARDLGCAVALTVDADGQHPAASARAVLEGSADPHALVLGVRDLVRSGAPRANQFSNGISNFFLSRFAGRTLSDTQCGLRRYPVEETLALGPRSTGYAFEAEIILLFCAVRAGVVEVPIEVVYPPEDERVTHFDSVRDPARIIAVVLRTVFATRLRSLRRFTAYNT</sequence>
<dbReference type="Gene3D" id="3.90.550.10">
    <property type="entry name" value="Spore Coat Polysaccharide Biosynthesis Protein SpsA, Chain A"/>
    <property type="match status" value="1"/>
</dbReference>
<dbReference type="EMBL" id="CP089982">
    <property type="protein sequence ID" value="WXA93149.1"/>
    <property type="molecule type" value="Genomic_DNA"/>
</dbReference>
<dbReference type="CDD" id="cd04179">
    <property type="entry name" value="DPM_DPG-synthase_like"/>
    <property type="match status" value="1"/>
</dbReference>
<dbReference type="Pfam" id="PF00535">
    <property type="entry name" value="Glycos_transf_2"/>
    <property type="match status" value="1"/>
</dbReference>
<evidence type="ECO:0000313" key="3">
    <source>
        <dbReference type="Proteomes" id="UP001379533"/>
    </source>
</evidence>
<dbReference type="InterPro" id="IPR001173">
    <property type="entry name" value="Glyco_trans_2-like"/>
</dbReference>
<feature type="domain" description="Glycosyltransferase 2-like" evidence="1">
    <location>
        <begin position="4"/>
        <end position="132"/>
    </location>
</feature>
<gene>
    <name evidence="2" type="ORF">LZC95_42695</name>
</gene>
<name>A0ABZ2K357_9BACT</name>
<dbReference type="SUPFAM" id="SSF53448">
    <property type="entry name" value="Nucleotide-diphospho-sugar transferases"/>
    <property type="match status" value="1"/>
</dbReference>
<dbReference type="PANTHER" id="PTHR10859">
    <property type="entry name" value="GLYCOSYL TRANSFERASE"/>
    <property type="match status" value="1"/>
</dbReference>
<keyword evidence="3" id="KW-1185">Reference proteome</keyword>
<accession>A0ABZ2K357</accession>
<evidence type="ECO:0000259" key="1">
    <source>
        <dbReference type="Pfam" id="PF00535"/>
    </source>
</evidence>